<dbReference type="Proteomes" id="UP001157046">
    <property type="component" value="Unassembled WGS sequence"/>
</dbReference>
<keyword evidence="5" id="KW-1185">Reference proteome</keyword>
<evidence type="ECO:0000256" key="1">
    <source>
        <dbReference type="ARBA" id="ARBA00009964"/>
    </source>
</evidence>
<accession>A0ABQ6J9Y3</accession>
<gene>
    <name evidence="3" type="ORF">GCM10025855_16210</name>
    <name evidence="4" type="ORF">GCM10025855_41110</name>
</gene>
<evidence type="ECO:0000256" key="2">
    <source>
        <dbReference type="SAM" id="Coils"/>
    </source>
</evidence>
<sequence length="170" mass="19175">MARYSPERKEAILKKLLPPHNLTVAEVAREEGIAVQTLYHWRDIARKEGRPVPGKTLTADDWSAEAKLAVIIETAPLSEAEINQYCREKGLFREQVQQWKQDCLAGFQTSEVQTKTIKQQAKADKAEIKSLQRELRYKEKALAEAAALLVLRKSSMRSGGTTARRANPFA</sequence>
<evidence type="ECO:0000313" key="4">
    <source>
        <dbReference type="EMBL" id="GMA84577.1"/>
    </source>
</evidence>
<protein>
    <recommendedName>
        <fullName evidence="6">Transposase</fullName>
    </recommendedName>
</protein>
<evidence type="ECO:0008006" key="6">
    <source>
        <dbReference type="Google" id="ProtNLM"/>
    </source>
</evidence>
<comment type="caution">
    <text evidence="4">The sequence shown here is derived from an EMBL/GenBank/DDBJ whole genome shotgun (WGS) entry which is preliminary data.</text>
</comment>
<dbReference type="InterPro" id="IPR009057">
    <property type="entry name" value="Homeodomain-like_sf"/>
</dbReference>
<comment type="similarity">
    <text evidence="1">Belongs to the transposase 8 family.</text>
</comment>
<organism evidence="4 5">
    <name type="scientific">Shewanella glacialipiscicola</name>
    <dbReference type="NCBI Taxonomy" id="614069"/>
    <lineage>
        <taxon>Bacteria</taxon>
        <taxon>Pseudomonadati</taxon>
        <taxon>Pseudomonadota</taxon>
        <taxon>Gammaproteobacteria</taxon>
        <taxon>Alteromonadales</taxon>
        <taxon>Shewanellaceae</taxon>
        <taxon>Shewanella</taxon>
    </lineage>
</organism>
<reference evidence="5" key="2">
    <citation type="journal article" date="2019" name="Int. J. Syst. Evol. Microbiol.">
        <title>The Global Catalogue of Microorganisms (GCM) 10K type strain sequencing project: providing services to taxonomists for standard genome sequencing and annotation.</title>
        <authorList>
            <consortium name="The Broad Institute Genomics Platform"/>
            <consortium name="The Broad Institute Genome Sequencing Center for Infectious Disease"/>
            <person name="Wu L."/>
            <person name="Ma J."/>
        </authorList>
    </citation>
    <scope>NUCLEOTIDE SEQUENCE [LARGE SCALE GENOMIC DNA]</scope>
    <source>
        <strain evidence="5">NBRC 102030</strain>
    </source>
</reference>
<keyword evidence="2" id="KW-0175">Coiled coil</keyword>
<dbReference type="SUPFAM" id="SSF46689">
    <property type="entry name" value="Homeodomain-like"/>
    <property type="match status" value="1"/>
</dbReference>
<dbReference type="InterPro" id="IPR002514">
    <property type="entry name" value="Transposase_8"/>
</dbReference>
<reference evidence="4" key="3">
    <citation type="submission" date="2023-02" db="EMBL/GenBank/DDBJ databases">
        <authorList>
            <person name="Sun Q."/>
            <person name="Mori K."/>
        </authorList>
    </citation>
    <scope>NUCLEOTIDE SEQUENCE</scope>
    <source>
        <strain evidence="4">NBRC 102030</strain>
    </source>
</reference>
<name>A0ABQ6J9Y3_9GAMM</name>
<evidence type="ECO:0000313" key="3">
    <source>
        <dbReference type="EMBL" id="GMA82088.1"/>
    </source>
</evidence>
<proteinExistence type="inferred from homology"/>
<dbReference type="EMBL" id="BSUY01000003">
    <property type="protein sequence ID" value="GMA84577.1"/>
    <property type="molecule type" value="Genomic_DNA"/>
</dbReference>
<dbReference type="EMBL" id="BSUY01000001">
    <property type="protein sequence ID" value="GMA82088.1"/>
    <property type="molecule type" value="Genomic_DNA"/>
</dbReference>
<reference evidence="4" key="1">
    <citation type="journal article" date="2014" name="Int. J. Syst. Evol. Microbiol.">
        <title>Complete genome of a new Firmicutes species belonging to the dominant human colonic microbiota ('Ruminococcus bicirculans') reveals two chromosomes and a selective capacity to utilize plant glucans.</title>
        <authorList>
            <consortium name="NISC Comparative Sequencing Program"/>
            <person name="Wegmann U."/>
            <person name="Louis P."/>
            <person name="Goesmann A."/>
            <person name="Henrissat B."/>
            <person name="Duncan S.H."/>
            <person name="Flint H.J."/>
        </authorList>
    </citation>
    <scope>NUCLEOTIDE SEQUENCE</scope>
    <source>
        <strain evidence="4">NBRC 102030</strain>
    </source>
</reference>
<feature type="coiled-coil region" evidence="2">
    <location>
        <begin position="114"/>
        <end position="148"/>
    </location>
</feature>
<evidence type="ECO:0000313" key="5">
    <source>
        <dbReference type="Proteomes" id="UP001157046"/>
    </source>
</evidence>
<dbReference type="Pfam" id="PF01527">
    <property type="entry name" value="HTH_Tnp_1"/>
    <property type="match status" value="1"/>
</dbReference>